<dbReference type="Proteomes" id="UP000299102">
    <property type="component" value="Unassembled WGS sequence"/>
</dbReference>
<accession>A0A4C1Y437</accession>
<dbReference type="AlphaFoldDB" id="A0A4C1Y437"/>
<evidence type="ECO:0000256" key="1">
    <source>
        <dbReference type="SAM" id="MobiDB-lite"/>
    </source>
</evidence>
<gene>
    <name evidence="2" type="ORF">EVAR_88820_1</name>
</gene>
<sequence length="169" mass="19225">MHKRKEQFATKSFPVSKSYPNKGRKILKSRNKPGRSRRYHAKSIPPSDNKRESPEQSPAEPGRCNKAPVVKQRLVEGIHGADDAPNGGQWARCPPFKAIAPNYRILKFIVSNGNFPISSQLKSFASKKEPFHTLLFHFFLGPSSFRMKEDISRDGSPFFFIHREITDSV</sequence>
<comment type="caution">
    <text evidence="2">The sequence shown here is derived from an EMBL/GenBank/DDBJ whole genome shotgun (WGS) entry which is preliminary data.</text>
</comment>
<evidence type="ECO:0000313" key="3">
    <source>
        <dbReference type="Proteomes" id="UP000299102"/>
    </source>
</evidence>
<dbReference type="EMBL" id="BGZK01001082">
    <property type="protein sequence ID" value="GBP70646.1"/>
    <property type="molecule type" value="Genomic_DNA"/>
</dbReference>
<organism evidence="2 3">
    <name type="scientific">Eumeta variegata</name>
    <name type="common">Bagworm moth</name>
    <name type="synonym">Eumeta japonica</name>
    <dbReference type="NCBI Taxonomy" id="151549"/>
    <lineage>
        <taxon>Eukaryota</taxon>
        <taxon>Metazoa</taxon>
        <taxon>Ecdysozoa</taxon>
        <taxon>Arthropoda</taxon>
        <taxon>Hexapoda</taxon>
        <taxon>Insecta</taxon>
        <taxon>Pterygota</taxon>
        <taxon>Neoptera</taxon>
        <taxon>Endopterygota</taxon>
        <taxon>Lepidoptera</taxon>
        <taxon>Glossata</taxon>
        <taxon>Ditrysia</taxon>
        <taxon>Tineoidea</taxon>
        <taxon>Psychidae</taxon>
        <taxon>Oiketicinae</taxon>
        <taxon>Eumeta</taxon>
    </lineage>
</organism>
<feature type="region of interest" description="Disordered" evidence="1">
    <location>
        <begin position="1"/>
        <end position="68"/>
    </location>
</feature>
<evidence type="ECO:0000313" key="2">
    <source>
        <dbReference type="EMBL" id="GBP70646.1"/>
    </source>
</evidence>
<keyword evidence="3" id="KW-1185">Reference proteome</keyword>
<feature type="compositionally biased region" description="Polar residues" evidence="1">
    <location>
        <begin position="9"/>
        <end position="19"/>
    </location>
</feature>
<feature type="compositionally biased region" description="Basic residues" evidence="1">
    <location>
        <begin position="22"/>
        <end position="41"/>
    </location>
</feature>
<reference evidence="2 3" key="1">
    <citation type="journal article" date="2019" name="Commun. Biol.">
        <title>The bagworm genome reveals a unique fibroin gene that provides high tensile strength.</title>
        <authorList>
            <person name="Kono N."/>
            <person name="Nakamura H."/>
            <person name="Ohtoshi R."/>
            <person name="Tomita M."/>
            <person name="Numata K."/>
            <person name="Arakawa K."/>
        </authorList>
    </citation>
    <scope>NUCLEOTIDE SEQUENCE [LARGE SCALE GENOMIC DNA]</scope>
</reference>
<protein>
    <submittedName>
        <fullName evidence="2">Uncharacterized protein</fullName>
    </submittedName>
</protein>
<name>A0A4C1Y437_EUMVA</name>
<proteinExistence type="predicted"/>